<dbReference type="Proteomes" id="UP000244874">
    <property type="component" value="Unassembled WGS sequence"/>
</dbReference>
<dbReference type="RefSeq" id="WP_108480864.1">
    <property type="nucleotide sequence ID" value="NZ_QANO01000118.1"/>
</dbReference>
<sequence length="245" mass="25530">MSLETEISALTATAKSLIDYFTGKKTGIDQAVAAAVAAVPAMERNWYVNQVTGSDDNVGSAAAPFASIDKALNSTPVGGICNVRLQADYVHTKNSVVSVRNLNILSDVTGTKRKFSLTYQLDQLGAYFLTGFLASSSSSIGFLDVTQVMPSPAGLNPAPAGTANVMLKSGSTQIAAVQALKYASSEMQMAADFAGCLALQHSNAIILQVVSTTFPSGFAGRYLYGVPAGALPKDYPNVMTNLASL</sequence>
<evidence type="ECO:0000313" key="2">
    <source>
        <dbReference type="Proteomes" id="UP000244874"/>
    </source>
</evidence>
<dbReference type="SUPFAM" id="SSF51126">
    <property type="entry name" value="Pectin lyase-like"/>
    <property type="match status" value="1"/>
</dbReference>
<dbReference type="AlphaFoldDB" id="A0A2R7UHF2"/>
<reference evidence="1 2" key="1">
    <citation type="submission" date="2018-04" db="EMBL/GenBank/DDBJ databases">
        <authorList>
            <person name="Go L.Y."/>
            <person name="Mitchell J.A."/>
        </authorList>
    </citation>
    <scope>NUCLEOTIDE SEQUENCE [LARGE SCALE GENOMIC DNA]</scope>
    <source>
        <strain evidence="1 2">KCJK7865</strain>
    </source>
</reference>
<comment type="caution">
    <text evidence="1">The sequence shown here is derived from an EMBL/GenBank/DDBJ whole genome shotgun (WGS) entry which is preliminary data.</text>
</comment>
<name>A0A2R7UHF2_PSEDL</name>
<dbReference type="InterPro" id="IPR011050">
    <property type="entry name" value="Pectin_lyase_fold/virulence"/>
</dbReference>
<protein>
    <submittedName>
        <fullName evidence="1">Uncharacterized protein</fullName>
    </submittedName>
</protein>
<organism evidence="1 2">
    <name type="scientific">Pseudomonas plecoglossicida</name>
    <dbReference type="NCBI Taxonomy" id="70775"/>
    <lineage>
        <taxon>Bacteria</taxon>
        <taxon>Pseudomonadati</taxon>
        <taxon>Pseudomonadota</taxon>
        <taxon>Gammaproteobacteria</taxon>
        <taxon>Pseudomonadales</taxon>
        <taxon>Pseudomonadaceae</taxon>
        <taxon>Pseudomonas</taxon>
    </lineage>
</organism>
<accession>A0A2R7UHF2</accession>
<dbReference type="EMBL" id="QANO01000118">
    <property type="protein sequence ID" value="PTU51356.1"/>
    <property type="molecule type" value="Genomic_DNA"/>
</dbReference>
<gene>
    <name evidence="1" type="ORF">DBB42_15310</name>
</gene>
<proteinExistence type="predicted"/>
<evidence type="ECO:0000313" key="1">
    <source>
        <dbReference type="EMBL" id="PTU51356.1"/>
    </source>
</evidence>